<proteinExistence type="predicted"/>
<comment type="caution">
    <text evidence="2">The sequence shown here is derived from an EMBL/GenBank/DDBJ whole genome shotgun (WGS) entry which is preliminary data.</text>
</comment>
<evidence type="ECO:0000256" key="1">
    <source>
        <dbReference type="SAM" id="MobiDB-lite"/>
    </source>
</evidence>
<name>A0A8T3ASQ1_DENNO</name>
<dbReference type="AlphaFoldDB" id="A0A8T3ASQ1"/>
<sequence>MRWKRMVIRIQPLISNLTVHSVHKKHDTSTPYISIPTRCTLPRNRKAETATSAPCRRSHSSFP</sequence>
<keyword evidence="3" id="KW-1185">Reference proteome</keyword>
<gene>
    <name evidence="2" type="ORF">KFK09_019624</name>
</gene>
<feature type="region of interest" description="Disordered" evidence="1">
    <location>
        <begin position="44"/>
        <end position="63"/>
    </location>
</feature>
<dbReference type="Proteomes" id="UP000829196">
    <property type="component" value="Unassembled WGS sequence"/>
</dbReference>
<organism evidence="2 3">
    <name type="scientific">Dendrobium nobile</name>
    <name type="common">Orchid</name>
    <dbReference type="NCBI Taxonomy" id="94219"/>
    <lineage>
        <taxon>Eukaryota</taxon>
        <taxon>Viridiplantae</taxon>
        <taxon>Streptophyta</taxon>
        <taxon>Embryophyta</taxon>
        <taxon>Tracheophyta</taxon>
        <taxon>Spermatophyta</taxon>
        <taxon>Magnoliopsida</taxon>
        <taxon>Liliopsida</taxon>
        <taxon>Asparagales</taxon>
        <taxon>Orchidaceae</taxon>
        <taxon>Epidendroideae</taxon>
        <taxon>Malaxideae</taxon>
        <taxon>Dendrobiinae</taxon>
        <taxon>Dendrobium</taxon>
    </lineage>
</organism>
<accession>A0A8T3ASQ1</accession>
<dbReference type="EMBL" id="JAGYWB010000014">
    <property type="protein sequence ID" value="KAI0498732.1"/>
    <property type="molecule type" value="Genomic_DNA"/>
</dbReference>
<evidence type="ECO:0000313" key="3">
    <source>
        <dbReference type="Proteomes" id="UP000829196"/>
    </source>
</evidence>
<protein>
    <submittedName>
        <fullName evidence="2">Uncharacterized protein</fullName>
    </submittedName>
</protein>
<reference evidence="2" key="1">
    <citation type="journal article" date="2022" name="Front. Genet.">
        <title>Chromosome-Scale Assembly of the Dendrobium nobile Genome Provides Insights Into the Molecular Mechanism of the Biosynthesis of the Medicinal Active Ingredient of Dendrobium.</title>
        <authorList>
            <person name="Xu Q."/>
            <person name="Niu S.-C."/>
            <person name="Li K.-L."/>
            <person name="Zheng P.-J."/>
            <person name="Zhang X.-J."/>
            <person name="Jia Y."/>
            <person name="Liu Y."/>
            <person name="Niu Y.-X."/>
            <person name="Yu L.-H."/>
            <person name="Chen D.-F."/>
            <person name="Zhang G.-Q."/>
        </authorList>
    </citation>
    <scope>NUCLEOTIDE SEQUENCE</scope>
    <source>
        <tissue evidence="2">Leaf</tissue>
    </source>
</reference>
<evidence type="ECO:0000313" key="2">
    <source>
        <dbReference type="EMBL" id="KAI0498732.1"/>
    </source>
</evidence>